<dbReference type="AlphaFoldDB" id="A0A6J4T1D9"/>
<organism evidence="2">
    <name type="scientific">uncultured Solirubrobacteraceae bacterium</name>
    <dbReference type="NCBI Taxonomy" id="1162706"/>
    <lineage>
        <taxon>Bacteria</taxon>
        <taxon>Bacillati</taxon>
        <taxon>Actinomycetota</taxon>
        <taxon>Thermoleophilia</taxon>
        <taxon>Solirubrobacterales</taxon>
        <taxon>Solirubrobacteraceae</taxon>
        <taxon>environmental samples</taxon>
    </lineage>
</organism>
<dbReference type="Gene3D" id="3.40.50.1820">
    <property type="entry name" value="alpha/beta hydrolase"/>
    <property type="match status" value="1"/>
</dbReference>
<name>A0A6J4T1D9_9ACTN</name>
<sequence>MGRARYLLGLAALLVAGCGAAGEREARGAEVERFTVAAPGGKKLEQIAIMPAGAGERPPLLVFLHGRTDDTTGPDSTLSQEMLDGLERLGSRAPAVLLVNGGKASYFHDRNSGDWGTYVLRRAIPAGLRRLGADRRRIAIGGISMGGFGALHLATRRSFCAVGGHSPALWRSGGETPAGAFDDGEDFDASTPFGRRIRSRAVWLDVGTDDPFRGATEELGQSLGKRVRVWKGRHDGNYWDAHMSSYLRFYASALERC</sequence>
<dbReference type="GO" id="GO:0016747">
    <property type="term" value="F:acyltransferase activity, transferring groups other than amino-acyl groups"/>
    <property type="evidence" value="ECO:0007669"/>
    <property type="project" value="TreeGrafter"/>
</dbReference>
<protein>
    <recommendedName>
        <fullName evidence="3">Esterase</fullName>
    </recommendedName>
</protein>
<dbReference type="PANTHER" id="PTHR48098">
    <property type="entry name" value="ENTEROCHELIN ESTERASE-RELATED"/>
    <property type="match status" value="1"/>
</dbReference>
<proteinExistence type="predicted"/>
<feature type="signal peptide" evidence="1">
    <location>
        <begin position="1"/>
        <end position="21"/>
    </location>
</feature>
<dbReference type="SUPFAM" id="SSF53474">
    <property type="entry name" value="alpha/beta-Hydrolases"/>
    <property type="match status" value="1"/>
</dbReference>
<evidence type="ECO:0008006" key="3">
    <source>
        <dbReference type="Google" id="ProtNLM"/>
    </source>
</evidence>
<dbReference type="Pfam" id="PF00756">
    <property type="entry name" value="Esterase"/>
    <property type="match status" value="1"/>
</dbReference>
<dbReference type="PANTHER" id="PTHR48098:SF1">
    <property type="entry name" value="DIACYLGLYCEROL ACYLTRANSFERASE_MYCOLYLTRANSFERASE AG85A"/>
    <property type="match status" value="1"/>
</dbReference>
<dbReference type="InterPro" id="IPR050583">
    <property type="entry name" value="Mycobacterial_A85_antigen"/>
</dbReference>
<gene>
    <name evidence="2" type="ORF">AVDCRST_MAG85-2363</name>
</gene>
<feature type="chain" id="PRO_5039474759" description="Esterase" evidence="1">
    <location>
        <begin position="22"/>
        <end position="257"/>
    </location>
</feature>
<accession>A0A6J4T1D9</accession>
<reference evidence="2" key="1">
    <citation type="submission" date="2020-02" db="EMBL/GenBank/DDBJ databases">
        <authorList>
            <person name="Meier V. D."/>
        </authorList>
    </citation>
    <scope>NUCLEOTIDE SEQUENCE</scope>
    <source>
        <strain evidence="2">AVDCRST_MAG85</strain>
    </source>
</reference>
<evidence type="ECO:0000256" key="1">
    <source>
        <dbReference type="SAM" id="SignalP"/>
    </source>
</evidence>
<dbReference type="InterPro" id="IPR029058">
    <property type="entry name" value="AB_hydrolase_fold"/>
</dbReference>
<dbReference type="PROSITE" id="PS51257">
    <property type="entry name" value="PROKAR_LIPOPROTEIN"/>
    <property type="match status" value="1"/>
</dbReference>
<dbReference type="EMBL" id="CADCVT010000257">
    <property type="protein sequence ID" value="CAA9511371.1"/>
    <property type="molecule type" value="Genomic_DNA"/>
</dbReference>
<evidence type="ECO:0000313" key="2">
    <source>
        <dbReference type="EMBL" id="CAA9511371.1"/>
    </source>
</evidence>
<dbReference type="InterPro" id="IPR000801">
    <property type="entry name" value="Esterase-like"/>
</dbReference>
<keyword evidence="1" id="KW-0732">Signal</keyword>